<dbReference type="Proteomes" id="UP001491310">
    <property type="component" value="Unassembled WGS sequence"/>
</dbReference>
<reference evidence="2 3" key="1">
    <citation type="journal article" date="2024" name="Nat. Commun.">
        <title>Phylogenomics reveals the evolutionary origins of lichenization in chlorophyte algae.</title>
        <authorList>
            <person name="Puginier C."/>
            <person name="Libourel C."/>
            <person name="Otte J."/>
            <person name="Skaloud P."/>
            <person name="Haon M."/>
            <person name="Grisel S."/>
            <person name="Petersen M."/>
            <person name="Berrin J.G."/>
            <person name="Delaux P.M."/>
            <person name="Dal Grande F."/>
            <person name="Keller J."/>
        </authorList>
    </citation>
    <scope>NUCLEOTIDE SEQUENCE [LARGE SCALE GENOMIC DNA]</scope>
    <source>
        <strain evidence="2 3">SAG 216-7</strain>
    </source>
</reference>
<feature type="signal peptide" evidence="1">
    <location>
        <begin position="1"/>
        <end position="21"/>
    </location>
</feature>
<feature type="chain" id="PRO_5045987897" evidence="1">
    <location>
        <begin position="22"/>
        <end position="106"/>
    </location>
</feature>
<proteinExistence type="predicted"/>
<accession>A0ABR2YMP3</accession>
<organism evidence="2 3">
    <name type="scientific">Coccomyxa subellipsoidea</name>
    <dbReference type="NCBI Taxonomy" id="248742"/>
    <lineage>
        <taxon>Eukaryota</taxon>
        <taxon>Viridiplantae</taxon>
        <taxon>Chlorophyta</taxon>
        <taxon>core chlorophytes</taxon>
        <taxon>Trebouxiophyceae</taxon>
        <taxon>Trebouxiophyceae incertae sedis</taxon>
        <taxon>Coccomyxaceae</taxon>
        <taxon>Coccomyxa</taxon>
    </lineage>
</organism>
<sequence length="106" mass="11519">MGSWWYVVLSILLIIAHQVSPSFEASHGSQCEHCLESAISTQLNTVSPDEIAESSDLKNNQHRWGSSRRLLSLLDSLLGAGTTTTPATSTTTNSWIAKQLHSAIEP</sequence>
<protein>
    <submittedName>
        <fullName evidence="2">Uncharacterized protein</fullName>
    </submittedName>
</protein>
<evidence type="ECO:0000313" key="2">
    <source>
        <dbReference type="EMBL" id="KAK9907711.1"/>
    </source>
</evidence>
<name>A0ABR2YMP3_9CHLO</name>
<gene>
    <name evidence="2" type="ORF">WJX75_008610</name>
</gene>
<keyword evidence="1" id="KW-0732">Signal</keyword>
<comment type="caution">
    <text evidence="2">The sequence shown here is derived from an EMBL/GenBank/DDBJ whole genome shotgun (WGS) entry which is preliminary data.</text>
</comment>
<dbReference type="EMBL" id="JALJOT010000009">
    <property type="protein sequence ID" value="KAK9907711.1"/>
    <property type="molecule type" value="Genomic_DNA"/>
</dbReference>
<evidence type="ECO:0000256" key="1">
    <source>
        <dbReference type="SAM" id="SignalP"/>
    </source>
</evidence>
<keyword evidence="3" id="KW-1185">Reference proteome</keyword>
<evidence type="ECO:0000313" key="3">
    <source>
        <dbReference type="Proteomes" id="UP001491310"/>
    </source>
</evidence>